<keyword evidence="2" id="KW-1185">Reference proteome</keyword>
<proteinExistence type="predicted"/>
<dbReference type="EnsemblBacteria" id="BAD85565">
    <property type="protein sequence ID" value="BAD85565"/>
    <property type="gene ID" value="TK1376"/>
</dbReference>
<evidence type="ECO:0000313" key="1">
    <source>
        <dbReference type="EMBL" id="BAD85565.1"/>
    </source>
</evidence>
<organism evidence="1 2">
    <name type="scientific">Thermococcus kodakarensis (strain ATCC BAA-918 / JCM 12380 / KOD1)</name>
    <name type="common">Pyrococcus kodakaraensis (strain KOD1)</name>
    <dbReference type="NCBI Taxonomy" id="69014"/>
    <lineage>
        <taxon>Archaea</taxon>
        <taxon>Methanobacteriati</taxon>
        <taxon>Methanobacteriota</taxon>
        <taxon>Thermococci</taxon>
        <taxon>Thermococcales</taxon>
        <taxon>Thermococcaceae</taxon>
        <taxon>Thermococcus</taxon>
    </lineage>
</organism>
<protein>
    <submittedName>
        <fullName evidence="1">Uncharacterized protein</fullName>
    </submittedName>
</protein>
<sequence>MGKRKKRAVVPAAVHPSVPGMGTITVQRTTSVEIVISGPRPSPEEVDKLIKEKTLSREDALEFYESLVEDIREMYGTADLEELEKMAMESEDLWLEEHVWDLRMYHALKG</sequence>
<dbReference type="KEGG" id="tko:TK1376"/>
<dbReference type="Proteomes" id="UP000000536">
    <property type="component" value="Chromosome"/>
</dbReference>
<name>Q5JGX9_THEKO</name>
<dbReference type="AlphaFoldDB" id="Q5JGX9"/>
<gene>
    <name evidence="1" type="ordered locus">TK1376</name>
</gene>
<dbReference type="EMBL" id="AP006878">
    <property type="protein sequence ID" value="BAD85565.1"/>
    <property type="molecule type" value="Genomic_DNA"/>
</dbReference>
<accession>Q5JGX9</accession>
<dbReference type="InParanoid" id="Q5JGX9"/>
<dbReference type="STRING" id="69014.TK1376"/>
<reference evidence="1 2" key="1">
    <citation type="journal article" date="2005" name="Genome Res.">
        <title>Complete genome sequence of the hyperthermophilic archaeon Thermococcus kodakaraensis KOD1 and comparison with Pyrococcus genomes.</title>
        <authorList>
            <person name="Fukui T."/>
            <person name="Atomi H."/>
            <person name="Kanai T."/>
            <person name="Matsumi R."/>
            <person name="Fujiwara S."/>
            <person name="Imanaka T."/>
        </authorList>
    </citation>
    <scope>NUCLEOTIDE SEQUENCE [LARGE SCALE GENOMIC DNA]</scope>
    <source>
        <strain evidence="2">ATCC BAA-918 / JCM 12380 / KOD1</strain>
    </source>
</reference>
<dbReference type="PATRIC" id="fig|69014.16.peg.1340"/>
<evidence type="ECO:0000313" key="2">
    <source>
        <dbReference type="Proteomes" id="UP000000536"/>
    </source>
</evidence>
<dbReference type="HOGENOM" id="CLU_2165388_0_0_2"/>